<dbReference type="Pfam" id="PF08666">
    <property type="entry name" value="SAF"/>
    <property type="match status" value="1"/>
</dbReference>
<dbReference type="EMBL" id="CP146203">
    <property type="protein sequence ID" value="XBH21838.1"/>
    <property type="molecule type" value="Genomic_DNA"/>
</dbReference>
<sequence>MPKLFGSQSGPHPVHTANHSGAGHPSSLSRLSRTVSLALWRWRSLWILGGTATVLSGLLLLAQPSGAGITEVVVAKTDLALGTVLSASDLSTHTVDIDPVLLGQTLSKPEIIGAKVGVPLTAGALIRSGDLVAQDVFSGAPAGSVFTVVSIENAGILDYLTPGMRLDLLGSSPGALPGESTYSAVLAQRVVVIALGANDGTNLEDAPSASPWSQDSGSPANFNTVLVATTSTESKALASGASWQGVHAVIVQ</sequence>
<feature type="compositionally biased region" description="Polar residues" evidence="1">
    <location>
        <begin position="1"/>
        <end position="10"/>
    </location>
</feature>
<feature type="region of interest" description="Disordered" evidence="1">
    <location>
        <begin position="1"/>
        <end position="28"/>
    </location>
</feature>
<accession>A0AAU7DY05</accession>
<organism evidence="3">
    <name type="scientific">Jonesiaceae bacterium BS-20</name>
    <dbReference type="NCBI Taxonomy" id="3120821"/>
    <lineage>
        <taxon>Bacteria</taxon>
        <taxon>Bacillati</taxon>
        <taxon>Actinomycetota</taxon>
        <taxon>Actinomycetes</taxon>
        <taxon>Micrococcales</taxon>
        <taxon>Jonesiaceae</taxon>
    </lineage>
</organism>
<name>A0AAU7DY05_9MICO</name>
<evidence type="ECO:0000259" key="2">
    <source>
        <dbReference type="SMART" id="SM00858"/>
    </source>
</evidence>
<protein>
    <submittedName>
        <fullName evidence="3">SAF domain-containing protein</fullName>
    </submittedName>
</protein>
<dbReference type="CDD" id="cd11614">
    <property type="entry name" value="SAF_CpaB_FlgA_like"/>
    <property type="match status" value="1"/>
</dbReference>
<evidence type="ECO:0000313" key="3">
    <source>
        <dbReference type="EMBL" id="XBH21838.1"/>
    </source>
</evidence>
<dbReference type="SMART" id="SM00858">
    <property type="entry name" value="SAF"/>
    <property type="match status" value="1"/>
</dbReference>
<dbReference type="AlphaFoldDB" id="A0AAU7DY05"/>
<reference evidence="3" key="1">
    <citation type="submission" date="2024-02" db="EMBL/GenBank/DDBJ databases">
        <title>Tomenella chthoni gen. nov. sp. nov., a member of the family Jonesiaceae isolated from bat guano.</title>
        <authorList>
            <person name="Miller S.L."/>
            <person name="King J."/>
            <person name="Sankaranarayanan K."/>
            <person name="Lawson P.A."/>
        </authorList>
    </citation>
    <scope>NUCLEOTIDE SEQUENCE</scope>
    <source>
        <strain evidence="3">BS-20</strain>
    </source>
</reference>
<proteinExistence type="predicted"/>
<feature type="domain" description="SAF" evidence="2">
    <location>
        <begin position="70"/>
        <end position="132"/>
    </location>
</feature>
<gene>
    <name evidence="3" type="ORF">V5R04_01015</name>
</gene>
<evidence type="ECO:0000256" key="1">
    <source>
        <dbReference type="SAM" id="MobiDB-lite"/>
    </source>
</evidence>
<dbReference type="InterPro" id="IPR013974">
    <property type="entry name" value="SAF"/>
</dbReference>